<gene>
    <name evidence="3" type="ORF">KCU76_g16472</name>
</gene>
<evidence type="ECO:0000259" key="2">
    <source>
        <dbReference type="Pfam" id="PF24864"/>
    </source>
</evidence>
<reference evidence="3" key="2">
    <citation type="submission" date="2021-08" db="EMBL/GenBank/DDBJ databases">
        <authorList>
            <person name="Gostincar C."/>
            <person name="Sun X."/>
            <person name="Song Z."/>
            <person name="Gunde-Cimerman N."/>
        </authorList>
    </citation>
    <scope>NUCLEOTIDE SEQUENCE</scope>
    <source>
        <strain evidence="3">EXF-9911</strain>
    </source>
</reference>
<organism evidence="3 4">
    <name type="scientific">Aureobasidium melanogenum</name>
    <name type="common">Aureobasidium pullulans var. melanogenum</name>
    <dbReference type="NCBI Taxonomy" id="46634"/>
    <lineage>
        <taxon>Eukaryota</taxon>
        <taxon>Fungi</taxon>
        <taxon>Dikarya</taxon>
        <taxon>Ascomycota</taxon>
        <taxon>Pezizomycotina</taxon>
        <taxon>Dothideomycetes</taxon>
        <taxon>Dothideomycetidae</taxon>
        <taxon>Dothideales</taxon>
        <taxon>Saccotheciaceae</taxon>
        <taxon>Aureobasidium</taxon>
    </lineage>
</organism>
<feature type="compositionally biased region" description="Acidic residues" evidence="1">
    <location>
        <begin position="30"/>
        <end position="39"/>
    </location>
</feature>
<name>A0A9P8E387_AURME</name>
<reference evidence="3" key="1">
    <citation type="journal article" date="2021" name="J Fungi (Basel)">
        <title>Virulence traits and population genomics of the black yeast Aureobasidium melanogenum.</title>
        <authorList>
            <person name="Cernosa A."/>
            <person name="Sun X."/>
            <person name="Gostincar C."/>
            <person name="Fang C."/>
            <person name="Gunde-Cimerman N."/>
            <person name="Song Z."/>
        </authorList>
    </citation>
    <scope>NUCLEOTIDE SEQUENCE</scope>
    <source>
        <strain evidence="3">EXF-9911</strain>
    </source>
</reference>
<dbReference type="OrthoDB" id="5272396at2759"/>
<protein>
    <recommendedName>
        <fullName evidence="2">DUF7730 domain-containing protein</fullName>
    </recommendedName>
</protein>
<dbReference type="EMBL" id="JAHFXF010001184">
    <property type="protein sequence ID" value="KAG9673618.1"/>
    <property type="molecule type" value="Genomic_DNA"/>
</dbReference>
<feature type="compositionally biased region" description="Low complexity" evidence="1">
    <location>
        <begin position="9"/>
        <end position="21"/>
    </location>
</feature>
<evidence type="ECO:0000256" key="1">
    <source>
        <dbReference type="SAM" id="MobiDB-lite"/>
    </source>
</evidence>
<dbReference type="Pfam" id="PF24864">
    <property type="entry name" value="DUF7730"/>
    <property type="match status" value="1"/>
</dbReference>
<feature type="domain" description="DUF7730" evidence="2">
    <location>
        <begin position="122"/>
        <end position="228"/>
    </location>
</feature>
<dbReference type="Proteomes" id="UP000779574">
    <property type="component" value="Unassembled WGS sequence"/>
</dbReference>
<sequence length="374" mass="42474">MPRSTRSSAAAPKKTKATPAKKAIKKDPEPADDSSSDVELNEDFKATLMTKSDRMVRKIQCTIPSGTSAVREKNKKNFTQTIELSSKKPFSLEPVLMTKGPYAGRHVLVMQPEPDENEKFPFLNLPAEIRNMIYSLVLERPGCTIRLSGKHSGVISTDWYDADDRYISKDDEPYSTSLMRVNRQISVESTPYLFSRHTFAFPDSTMLQRFLQYLGPERVKSLVSISVSQTYKVSVWEAYQLLSPAVSLAKLELKHYRYAYRPGHDWSSILLPLLQSLCSEGGKSREEAFGIITMPGVVDGHCTKHGGFWYPVNEECKKEMKAYDDYYKKLHDSMHKAMDKAEAKREAIKKRIPIKTRAGRRTKAVDYTGMCSDE</sequence>
<dbReference type="AlphaFoldDB" id="A0A9P8E387"/>
<evidence type="ECO:0000313" key="3">
    <source>
        <dbReference type="EMBL" id="KAG9673618.1"/>
    </source>
</evidence>
<comment type="caution">
    <text evidence="3">The sequence shown here is derived from an EMBL/GenBank/DDBJ whole genome shotgun (WGS) entry which is preliminary data.</text>
</comment>
<feature type="non-terminal residue" evidence="3">
    <location>
        <position position="374"/>
    </location>
</feature>
<evidence type="ECO:0000313" key="4">
    <source>
        <dbReference type="Proteomes" id="UP000779574"/>
    </source>
</evidence>
<accession>A0A9P8E387</accession>
<proteinExistence type="predicted"/>
<dbReference type="PANTHER" id="PTHR38790:SF9">
    <property type="entry name" value="F-BOX DOMAIN-CONTAINING PROTEIN"/>
    <property type="match status" value="1"/>
</dbReference>
<dbReference type="PANTHER" id="PTHR38790">
    <property type="entry name" value="2EXR DOMAIN-CONTAINING PROTEIN-RELATED"/>
    <property type="match status" value="1"/>
</dbReference>
<feature type="region of interest" description="Disordered" evidence="1">
    <location>
        <begin position="1"/>
        <end position="39"/>
    </location>
</feature>
<dbReference type="InterPro" id="IPR056632">
    <property type="entry name" value="DUF7730"/>
</dbReference>